<gene>
    <name evidence="1" type="ORF">QEZ40_005431</name>
</gene>
<sequence>MSTTDTTDTTGTAGHTSGDAAELLAAGAVLPAGTSGAGASAVPLTARAYRHPALGDERVVVRLAAAELGAAEDLAAGFLGLVPDGEPQVVGLGRRQALGFPEWVLVHHPEDGHHALAVVPELDRLARQAKTKPKAALDACTELADRLAAAVPHFLPVFYEQAARVFLAVENTTYAAQLFGRARTSEARYGLAVDEDRLDAVFLEFALAGALPVKVLTGYGKELAQRVSPAEAFERFRRLCVRRTAGGLAPSAQAAVELRRLARAAGLTGSVPEQEYLAELLPLPATLRAAAGWWKAHRTALVALAQRVPAVRGTLLGITPSGGGDAGELAALWLEVLEESGATAGLADPGRPAEERPADGTAGWLERFHTARHTGWGTPPPLPALLPLVDRCAGVLRAELALPGREEGLRLGPQDVDLLDLLLSYGLTVAAPGTNQVLGLDGWARSAGRRDLRALCADERMRPAFFRTLDRFNTHMSGDRDTVRHLAEAPGSAPLVAEWVRRVAGESTAAALPELPEALRRLTWLPSEALALAPEEVSRAASADLGEILARTLRGGLFEELVWPAWEAAVTELSPGRGRTRLTVMDAWPYVIVANSTQVRVIGADSTVLTHDLRVPTGDRYNHGFHYTDGDLLVFWASYDGPVQGYWLSAPDEVLTLDSAANYWSVRSEHVTLALPGGGRTTGGAAPLHAGDSRLPAERAVITDGTSYWVWDQGGRPGDWGWAEYDPATGAAGRRSLPGFLADALDGHPAGSVLNDHVGQNWLRPTPAVEGSVLGAPVDGLLGWRVVYRRGEGWHGSDNTGRAVTVREGGPLPRAAVVFPGDDRPRAVSQDWRTLALTDPEGAVTCRVTSDHNGGLYWTGHTELPRLAYWYCLRPRDPEGSAVLRAMDGRAAGALLAAAAQAEKRTDLPALVAAALPGVTAPALLGGVVDTLRSALTQRKALAKVAEALKPAAERPKAPVQRGPLDQLVDRALHGLTGTPHHRHFGGDTDGTFRFLRALAAAVADTAAEAVPGRLHVDTPKISSSSFPWAGLFLDAPAAVAYRAVVTGDTTEEERTALLRMLAEVDALGLASATASAERWRRVRVRIDTAHLLGADGRERGRGGRHRAVLPLGGGAVLALNEQTLEFPRTREFDALLHDPAGAFAVPAPYTGAGTAEPVGDRGRAADWTAAFLKEAAERGPAPWFPEAAEEFARLTGVSSAVARMVLAGLPYLDSWDRSFLPAGLRDTLRLKAGDAVNARDDLKELAVEVRRALVAALLPADPALLWTDGPDAAAAARVWNERVGRRTPVPEWLLAEAAKDVRGGWAPHRALPALLDAESSEVLTTDVAWTVKGDHVEPAVPVDRPFDAGVLTGAAALTAWLAHRLPAGHPLRASLPPALTALRQRLASPELLLTVGHYVRLPDFRKAAGAPTETGEGYERYGAVVLATHDAQPRPAVRPALLDSTGSDPYLPLLRGAEQQPSGAETALRLVQDPAFAALLADPGAPVAGGLDQDGTWWPQDPSRSVPELVAEVSAAHGLGADAAALYLALLAMPDPTDRNTARWTGWKPARMKAARAELAAGDLVVEASRSRAGRSLFLPGGWSEPGTPVLPVETWKLPMYALAAGGHPALGVLVPAEPAAELYRRAWERVREGDVPRFEELKVKRTGGRRR</sequence>
<dbReference type="RefSeq" id="WP_285340951.1">
    <property type="nucleotide sequence ID" value="NZ_JASITI010000005.1"/>
</dbReference>
<keyword evidence="2" id="KW-1185">Reference proteome</keyword>
<keyword evidence="1" id="KW-0238">DNA-binding</keyword>
<dbReference type="EMBL" id="JASITI010000005">
    <property type="protein sequence ID" value="MDK9495298.1"/>
    <property type="molecule type" value="Genomic_DNA"/>
</dbReference>
<dbReference type="GO" id="GO:0003677">
    <property type="term" value="F:DNA binding"/>
    <property type="evidence" value="ECO:0007669"/>
    <property type="project" value="UniProtKB-KW"/>
</dbReference>
<evidence type="ECO:0000313" key="2">
    <source>
        <dbReference type="Proteomes" id="UP001223390"/>
    </source>
</evidence>
<name>A0ABT7GP94_9ACTN</name>
<evidence type="ECO:0000313" key="1">
    <source>
        <dbReference type="EMBL" id="MDK9495298.1"/>
    </source>
</evidence>
<reference evidence="1 2" key="1">
    <citation type="submission" date="2023-05" db="EMBL/GenBank/DDBJ databases">
        <title>Sequencing and Assembly of Streptomyces sp. NP73.</title>
        <authorList>
            <person name="Konwar A.N."/>
            <person name="Saikia K."/>
            <person name="Thakur D."/>
        </authorList>
    </citation>
    <scope>NUCLEOTIDE SEQUENCE [LARGE SCALE GENOMIC DNA]</scope>
    <source>
        <strain evidence="1 2">NP73</strain>
    </source>
</reference>
<accession>A0ABT7GP94</accession>
<comment type="caution">
    <text evidence="1">The sequence shown here is derived from an EMBL/GenBank/DDBJ whole genome shotgun (WGS) entry which is preliminary data.</text>
</comment>
<protein>
    <submittedName>
        <fullName evidence="1">DNA-binding protein</fullName>
    </submittedName>
</protein>
<proteinExistence type="predicted"/>
<dbReference type="Proteomes" id="UP001223390">
    <property type="component" value="Unassembled WGS sequence"/>
</dbReference>
<organism evidence="1 2">
    <name type="scientific">Streptomyces katrae</name>
    <dbReference type="NCBI Taxonomy" id="68223"/>
    <lineage>
        <taxon>Bacteria</taxon>
        <taxon>Bacillati</taxon>
        <taxon>Actinomycetota</taxon>
        <taxon>Actinomycetes</taxon>
        <taxon>Kitasatosporales</taxon>
        <taxon>Streptomycetaceae</taxon>
        <taxon>Streptomyces</taxon>
    </lineage>
</organism>